<keyword evidence="3" id="KW-1185">Reference proteome</keyword>
<evidence type="ECO:0000256" key="1">
    <source>
        <dbReference type="SAM" id="SignalP"/>
    </source>
</evidence>
<proteinExistence type="predicted"/>
<dbReference type="Pfam" id="PF06764">
    <property type="entry name" value="DUF1223"/>
    <property type="match status" value="1"/>
</dbReference>
<organism evidence="2 3">
    <name type="scientific">Phreatobacter stygius</name>
    <dbReference type="NCBI Taxonomy" id="1940610"/>
    <lineage>
        <taxon>Bacteria</taxon>
        <taxon>Pseudomonadati</taxon>
        <taxon>Pseudomonadota</taxon>
        <taxon>Alphaproteobacteria</taxon>
        <taxon>Hyphomicrobiales</taxon>
        <taxon>Phreatobacteraceae</taxon>
        <taxon>Phreatobacter</taxon>
    </lineage>
</organism>
<dbReference type="SUPFAM" id="SSF52833">
    <property type="entry name" value="Thioredoxin-like"/>
    <property type="match status" value="1"/>
</dbReference>
<keyword evidence="1" id="KW-0732">Signal</keyword>
<evidence type="ECO:0000313" key="2">
    <source>
        <dbReference type="EMBL" id="QCI64607.1"/>
    </source>
</evidence>
<protein>
    <submittedName>
        <fullName evidence="2">DUF1223 domain-containing protein</fullName>
    </submittedName>
</protein>
<feature type="signal peptide" evidence="1">
    <location>
        <begin position="1"/>
        <end position="24"/>
    </location>
</feature>
<reference evidence="2 3" key="1">
    <citation type="submission" date="2019-04" db="EMBL/GenBank/DDBJ databases">
        <title>Phreatobacter aquaticus sp. nov.</title>
        <authorList>
            <person name="Choi A."/>
        </authorList>
    </citation>
    <scope>NUCLEOTIDE SEQUENCE [LARGE SCALE GENOMIC DNA]</scope>
    <source>
        <strain evidence="2 3">KCTC 52518</strain>
    </source>
</reference>
<dbReference type="PANTHER" id="PTHR36057:SF1">
    <property type="entry name" value="LIPOPROTEIN LIPID ATTACHMENT SITE-LIKE PROTEIN, PUTATIVE (DUF1223)-RELATED"/>
    <property type="match status" value="1"/>
</dbReference>
<dbReference type="InterPro" id="IPR010634">
    <property type="entry name" value="DUF1223"/>
</dbReference>
<sequence>MHKAKIWGGLLLGLVSLGAAPAAAADKVGAVIELFTSQGCSSCPPADRHLAEIADRTDVIALTFAVDYWDYLGWRDTLADPANTKRQKAYAYARGDRQVYTPQMVINGVTHAIGSDRPAVERAMVQSAGQSGALSVPVTISYSGDTVTVTLPAQQGTLVSAETPATVLLLGVSSRQAVEIARGENRGNSVTYRNVVRSHVKLGEWTGGAQTFTASRLERLAPGCERAVVLIQAGSQRNLGAVLGAAMARFQ</sequence>
<accession>A0A4D7B933</accession>
<name>A0A4D7B933_9HYPH</name>
<dbReference type="InterPro" id="IPR036249">
    <property type="entry name" value="Thioredoxin-like_sf"/>
</dbReference>
<dbReference type="OrthoDB" id="9808254at2"/>
<dbReference type="RefSeq" id="WP_136960059.1">
    <property type="nucleotide sequence ID" value="NZ_CP039690.1"/>
</dbReference>
<dbReference type="PANTHER" id="PTHR36057">
    <property type="match status" value="1"/>
</dbReference>
<gene>
    <name evidence="2" type="ORF">E8M01_10430</name>
</gene>
<dbReference type="Proteomes" id="UP000298781">
    <property type="component" value="Chromosome"/>
</dbReference>
<dbReference type="AlphaFoldDB" id="A0A4D7B933"/>
<dbReference type="KEGG" id="pstg:E8M01_10430"/>
<evidence type="ECO:0000313" key="3">
    <source>
        <dbReference type="Proteomes" id="UP000298781"/>
    </source>
</evidence>
<dbReference type="EMBL" id="CP039690">
    <property type="protein sequence ID" value="QCI64607.1"/>
    <property type="molecule type" value="Genomic_DNA"/>
</dbReference>
<feature type="chain" id="PRO_5020598160" evidence="1">
    <location>
        <begin position="25"/>
        <end position="251"/>
    </location>
</feature>